<dbReference type="RefSeq" id="WP_229229875.1">
    <property type="nucleotide sequence ID" value="NZ_AP024525.1"/>
</dbReference>
<dbReference type="Pfam" id="PF04480">
    <property type="entry name" value="DUF559"/>
    <property type="match status" value="1"/>
</dbReference>
<dbReference type="Gene3D" id="3.40.960.10">
    <property type="entry name" value="VSR Endonuclease"/>
    <property type="match status" value="1"/>
</dbReference>
<feature type="domain" description="DUF559" evidence="1">
    <location>
        <begin position="212"/>
        <end position="269"/>
    </location>
</feature>
<protein>
    <recommendedName>
        <fullName evidence="1">DUF559 domain-containing protein</fullName>
    </recommendedName>
</protein>
<dbReference type="EMBL" id="AP024525">
    <property type="protein sequence ID" value="BCT77136.1"/>
    <property type="molecule type" value="Genomic_DNA"/>
</dbReference>
<dbReference type="Proteomes" id="UP001319861">
    <property type="component" value="Chromosome"/>
</dbReference>
<organism evidence="2 3">
    <name type="scientific">Sinomonas cyclohexanicum</name>
    <name type="common">Corynebacterium cyclohexanicum</name>
    <dbReference type="NCBI Taxonomy" id="322009"/>
    <lineage>
        <taxon>Bacteria</taxon>
        <taxon>Bacillati</taxon>
        <taxon>Actinomycetota</taxon>
        <taxon>Actinomycetes</taxon>
        <taxon>Micrococcales</taxon>
        <taxon>Micrococcaceae</taxon>
        <taxon>Sinomonas</taxon>
    </lineage>
</organism>
<sequence>MDDLLLALRVRDGVARTRELLAVGVTERTLRAAISMGLVHRLGRGVIALPDADPFLARTIATGSLLTCASAAKSHGLWLIHDPAKVHIQRKDGHYKSERSVVHRRTWVPARPGSIVASLADVVLHCLECLPEFEALVVVESAIQQGLSMDFLKSRLVGPRNGRARAVLNLVDRGADSPIETLARELMRRAGLHVEAQVYVAGVGWMDTIVAHCVNVELDGRTHKKPESRAKDYARDAAAQALGFGALRFGYNDVVHHPERFLDRVTEVVARRLSLGGLPVY</sequence>
<reference evidence="2 3" key="1">
    <citation type="journal article" date="2021" name="J. Biosci. Bioeng.">
        <title>Identification and characterization of a chc gene cluster responsible for the aromatization pathway of cyclohexanecarboxylate degradation in Sinomonas cyclohexanicum ATCC 51369.</title>
        <authorList>
            <person name="Yamamoto T."/>
            <person name="Hasegawa Y."/>
            <person name="Lau P.C.K."/>
            <person name="Iwaki H."/>
        </authorList>
    </citation>
    <scope>NUCLEOTIDE SEQUENCE [LARGE SCALE GENOMIC DNA]</scope>
    <source>
        <strain evidence="2 3">ATCC 51369</strain>
    </source>
</reference>
<proteinExistence type="predicted"/>
<name>A0ABM7PYB5_SINCY</name>
<accession>A0ABM7PYB5</accession>
<evidence type="ECO:0000259" key="1">
    <source>
        <dbReference type="Pfam" id="PF04480"/>
    </source>
</evidence>
<evidence type="ECO:0000313" key="2">
    <source>
        <dbReference type="EMBL" id="BCT77136.1"/>
    </source>
</evidence>
<evidence type="ECO:0000313" key="3">
    <source>
        <dbReference type="Proteomes" id="UP001319861"/>
    </source>
</evidence>
<keyword evidence="3" id="KW-1185">Reference proteome</keyword>
<dbReference type="InterPro" id="IPR007569">
    <property type="entry name" value="DUF559"/>
</dbReference>
<gene>
    <name evidence="2" type="ORF">SCMU_29780</name>
</gene>